<feature type="chain" id="PRO_5022151727" evidence="1">
    <location>
        <begin position="44"/>
        <end position="1015"/>
    </location>
</feature>
<reference evidence="2 3" key="1">
    <citation type="submission" date="2019-06" db="EMBL/GenBank/DDBJ databases">
        <title>Sequencing the genomes of 1000 actinobacteria strains.</title>
        <authorList>
            <person name="Klenk H.-P."/>
        </authorList>
    </citation>
    <scope>NUCLEOTIDE SEQUENCE [LARGE SCALE GENOMIC DNA]</scope>
    <source>
        <strain evidence="2 3">DSM 21776</strain>
    </source>
</reference>
<protein>
    <submittedName>
        <fullName evidence="2">Alpha-L-rhamnosidase-like protein</fullName>
    </submittedName>
</protein>
<comment type="caution">
    <text evidence="2">The sequence shown here is derived from an EMBL/GenBank/DDBJ whole genome shotgun (WGS) entry which is preliminary data.</text>
</comment>
<dbReference type="Gene3D" id="2.60.120.260">
    <property type="entry name" value="Galactose-binding domain-like"/>
    <property type="match status" value="1"/>
</dbReference>
<dbReference type="PANTHER" id="PTHR36848:SF2">
    <property type="entry name" value="SECRETED PROTEIN"/>
    <property type="match status" value="1"/>
</dbReference>
<dbReference type="RefSeq" id="WP_221630521.1">
    <property type="nucleotide sequence ID" value="NZ_VFQF01000001.1"/>
</dbReference>
<accession>A0A543PWQ9</accession>
<dbReference type="InterPro" id="IPR006311">
    <property type="entry name" value="TAT_signal"/>
</dbReference>
<feature type="signal peptide" evidence="1">
    <location>
        <begin position="1"/>
        <end position="43"/>
    </location>
</feature>
<dbReference type="InterPro" id="IPR053161">
    <property type="entry name" value="Ulvan_degrading_GH"/>
</dbReference>
<dbReference type="AlphaFoldDB" id="A0A543PWQ9"/>
<name>A0A543PWQ9_9MICO</name>
<dbReference type="Proteomes" id="UP000320085">
    <property type="component" value="Unassembled WGS sequence"/>
</dbReference>
<dbReference type="PROSITE" id="PS51318">
    <property type="entry name" value="TAT"/>
    <property type="match status" value="1"/>
</dbReference>
<evidence type="ECO:0000256" key="1">
    <source>
        <dbReference type="SAM" id="SignalP"/>
    </source>
</evidence>
<dbReference type="Pfam" id="PF17132">
    <property type="entry name" value="Glyco_hydro_106"/>
    <property type="match status" value="1"/>
</dbReference>
<proteinExistence type="predicted"/>
<gene>
    <name evidence="2" type="ORF">FHX52_1651</name>
</gene>
<sequence length="1015" mass="108112">MVIGPIPQDPHVGSSFSRRRFITMGALLTAGAALPWTAATASAAPGAPDAAEAAGFARAFSKPPTSYGARFRWWWPCGNVDPAEVAKEVDAAADAGFAGLEIADVHHSIPKGRLDPEAHGWGTAPWVAAVTAALRQAQRRGITIDLTIGPSWPAAVPTVTPDDIAASSELAHGLAAVAAGATYDDVVPAPVVPAAKGATSAQLIGVHAAKVIAPPPRAGQPSTIEQASVVDLTASVHDGRLTWTAPPTGSWVILSYWQRGSGQEPEAGPHTSPTAYVVDHFSAAGTTAVTDFWEQRILTPELRRLLASAGNTLFEDSLEIETTATLWTPGLLDVFRSRMGYDLYPWLPVIIEQKEKYLYVFAGDTTNKVRDDVAQCLSDLYAEHHLLPLRAWAHDLGLELRVQGYGLETDSIYEAALFDQPESESLGFKNLDDYRALSGGRDMGGRSILSCEAAAYANGAYNTTWNKALQTLGSIYAGGVNQAVLHGFSYADAPGAAWPGFAAFSPYYNNAVGYGEAWGPRQPMWRHVTDVADHLRRTQFALRAGVNRADLAWYRQKGWTATGIGVGWGTNVAIGLGWTYGFITAPLLGLDSAQVRGGRLAPDGPAYKAIIIEGDRFRGNVSSLQVQGATELLRLARAGLPIVFVGDWSAALATGLPQGDEDARVRDLVAQLRALPVVRTVGIADDIPKALAELGVERAVEHEQSTLMHVQRFVADTGAQSPDRRKGIDVFYLANARHAENRKIVRVEQDVWLTASSSGMVPYGFDTFTGEVEPIAIYEVDGQRIRIRVALGPAEGMVVALAPPKLLGGPTLAAPALGTDAATISYVDGKLAARATTGGTYTTVLADGRARRTTVPAVPAPVPLAQWELSLEDWQPGSSATETIVTTRTTVFDGLKPWTSVPGLEDVSGVGHYTAVVELADSWNGVGAYLDLGAVFDTFRVRVNGSDVPTRSVLSTRVDLGTALNSGRNVIEVEAPSTLFNRLRTVNPTVFGSSSRQAYGLVGPVTITPYRDVLV</sequence>
<dbReference type="PANTHER" id="PTHR36848">
    <property type="entry name" value="DNA-BINDING PROTEIN (PUTATIVE SECRETED PROTEIN)-RELATED"/>
    <property type="match status" value="1"/>
</dbReference>
<organism evidence="2 3">
    <name type="scientific">Humibacillus xanthopallidus</name>
    <dbReference type="NCBI Taxonomy" id="412689"/>
    <lineage>
        <taxon>Bacteria</taxon>
        <taxon>Bacillati</taxon>
        <taxon>Actinomycetota</taxon>
        <taxon>Actinomycetes</taxon>
        <taxon>Micrococcales</taxon>
        <taxon>Intrasporangiaceae</taxon>
        <taxon>Humibacillus</taxon>
    </lineage>
</organism>
<evidence type="ECO:0000313" key="3">
    <source>
        <dbReference type="Proteomes" id="UP000320085"/>
    </source>
</evidence>
<dbReference type="EMBL" id="VFQF01000001">
    <property type="protein sequence ID" value="TQN48513.1"/>
    <property type="molecule type" value="Genomic_DNA"/>
</dbReference>
<evidence type="ECO:0000313" key="2">
    <source>
        <dbReference type="EMBL" id="TQN48513.1"/>
    </source>
</evidence>
<dbReference type="InterPro" id="IPR008979">
    <property type="entry name" value="Galactose-bd-like_sf"/>
</dbReference>
<dbReference type="SUPFAM" id="SSF49785">
    <property type="entry name" value="Galactose-binding domain-like"/>
    <property type="match status" value="1"/>
</dbReference>
<keyword evidence="1" id="KW-0732">Signal</keyword>